<gene>
    <name evidence="5" type="ORF">FYC51_07960</name>
</gene>
<proteinExistence type="predicted"/>
<dbReference type="AlphaFoldDB" id="A0A5S4V3K3"/>
<comment type="caution">
    <text evidence="5">The sequence shown here is derived from an EMBL/GenBank/DDBJ whole genome shotgun (WGS) entry which is preliminary data.</text>
</comment>
<evidence type="ECO:0000313" key="6">
    <source>
        <dbReference type="Proteomes" id="UP000325243"/>
    </source>
</evidence>
<feature type="compositionally biased region" description="Low complexity" evidence="3">
    <location>
        <begin position="1"/>
        <end position="16"/>
    </location>
</feature>
<dbReference type="PANTHER" id="PTHR43877">
    <property type="entry name" value="AMINOALKYLPHOSPHONATE N-ACETYLTRANSFERASE-RELATED-RELATED"/>
    <property type="match status" value="1"/>
</dbReference>
<name>A0A5S4V3K3_9MICO</name>
<dbReference type="Proteomes" id="UP000325243">
    <property type="component" value="Unassembled WGS sequence"/>
</dbReference>
<reference evidence="5 6" key="1">
    <citation type="submission" date="2019-08" db="EMBL/GenBank/DDBJ databases">
        <authorList>
            <person name="Hu J."/>
        </authorList>
    </citation>
    <scope>NUCLEOTIDE SEQUENCE [LARGE SCALE GENOMIC DNA]</scope>
    <source>
        <strain evidence="5 6">NEAU-184</strain>
    </source>
</reference>
<dbReference type="InterPro" id="IPR000182">
    <property type="entry name" value="GNAT_dom"/>
</dbReference>
<evidence type="ECO:0000313" key="5">
    <source>
        <dbReference type="EMBL" id="TYL53582.1"/>
    </source>
</evidence>
<sequence length="211" mass="23314">MRSRSPTSCSTRSVSSPPRPWRPEAPDDTGDMDHVTDRTLSVRPLGPRDREWVDLTQAAMWGSSTVARKGELLDTTALPGFVAVRHGEPVGLALFCVRGDEYEVVSVSATVRREGVGRALMLRCFDDARKRGCRRVWLTTTNDNVGAIAFYQRLGMDLCAFSRNGVATARRLKPSIPLRDEFGVGIDHELEFELLLGADPVDDLPRSSTRG</sequence>
<evidence type="ECO:0000256" key="2">
    <source>
        <dbReference type="ARBA" id="ARBA00023315"/>
    </source>
</evidence>
<dbReference type="CDD" id="cd04301">
    <property type="entry name" value="NAT_SF"/>
    <property type="match status" value="1"/>
</dbReference>
<dbReference type="Gene3D" id="3.40.630.30">
    <property type="match status" value="1"/>
</dbReference>
<feature type="compositionally biased region" description="Basic and acidic residues" evidence="3">
    <location>
        <begin position="21"/>
        <end position="36"/>
    </location>
</feature>
<keyword evidence="1 5" id="KW-0808">Transferase</keyword>
<feature type="domain" description="N-acetyltransferase" evidence="4">
    <location>
        <begin position="40"/>
        <end position="177"/>
    </location>
</feature>
<dbReference type="InterPro" id="IPR016181">
    <property type="entry name" value="Acyl_CoA_acyltransferase"/>
</dbReference>
<dbReference type="PROSITE" id="PS51186">
    <property type="entry name" value="GNAT"/>
    <property type="match status" value="1"/>
</dbReference>
<protein>
    <submittedName>
        <fullName evidence="5">GNAT family N-acetyltransferase</fullName>
    </submittedName>
</protein>
<feature type="region of interest" description="Disordered" evidence="3">
    <location>
        <begin position="1"/>
        <end position="36"/>
    </location>
</feature>
<evidence type="ECO:0000256" key="1">
    <source>
        <dbReference type="ARBA" id="ARBA00022679"/>
    </source>
</evidence>
<dbReference type="SUPFAM" id="SSF55729">
    <property type="entry name" value="Acyl-CoA N-acyltransferases (Nat)"/>
    <property type="match status" value="1"/>
</dbReference>
<dbReference type="EMBL" id="VSSB01000001">
    <property type="protein sequence ID" value="TYL53582.1"/>
    <property type="molecule type" value="Genomic_DNA"/>
</dbReference>
<dbReference type="InterPro" id="IPR050832">
    <property type="entry name" value="Bact_Acetyltransf"/>
</dbReference>
<evidence type="ECO:0000259" key="4">
    <source>
        <dbReference type="PROSITE" id="PS51186"/>
    </source>
</evidence>
<dbReference type="Pfam" id="PF00583">
    <property type="entry name" value="Acetyltransf_1"/>
    <property type="match status" value="1"/>
</dbReference>
<organism evidence="5 6">
    <name type="scientific">Agromyces mariniharenae</name>
    <dbReference type="NCBI Taxonomy" id="2604423"/>
    <lineage>
        <taxon>Bacteria</taxon>
        <taxon>Bacillati</taxon>
        <taxon>Actinomycetota</taxon>
        <taxon>Actinomycetes</taxon>
        <taxon>Micrococcales</taxon>
        <taxon>Microbacteriaceae</taxon>
        <taxon>Agromyces</taxon>
    </lineage>
</organism>
<accession>A0A5S4V3K3</accession>
<evidence type="ECO:0000256" key="3">
    <source>
        <dbReference type="SAM" id="MobiDB-lite"/>
    </source>
</evidence>
<keyword evidence="6" id="KW-1185">Reference proteome</keyword>
<dbReference type="GO" id="GO:0016747">
    <property type="term" value="F:acyltransferase activity, transferring groups other than amino-acyl groups"/>
    <property type="evidence" value="ECO:0007669"/>
    <property type="project" value="InterPro"/>
</dbReference>
<keyword evidence="2" id="KW-0012">Acyltransferase</keyword>